<dbReference type="HOGENOM" id="CLU_2075362_0_0_1"/>
<dbReference type="Proteomes" id="UP000014760">
    <property type="component" value="Unassembled WGS sequence"/>
</dbReference>
<dbReference type="EnsemblMetazoa" id="CapteT204722">
    <property type="protein sequence ID" value="CapteP204722"/>
    <property type="gene ID" value="CapteG204722"/>
</dbReference>
<evidence type="ECO:0000313" key="6">
    <source>
        <dbReference type="Proteomes" id="UP000014760"/>
    </source>
</evidence>
<evidence type="ECO:0000256" key="2">
    <source>
        <dbReference type="SAM" id="Phobius"/>
    </source>
</evidence>
<dbReference type="GO" id="GO:0042162">
    <property type="term" value="F:telomeric DNA binding"/>
    <property type="evidence" value="ECO:0007669"/>
    <property type="project" value="TreeGrafter"/>
</dbReference>
<dbReference type="Pfam" id="PF03731">
    <property type="entry name" value="Ku_N"/>
    <property type="match status" value="1"/>
</dbReference>
<dbReference type="InterPro" id="IPR005161">
    <property type="entry name" value="Ku_N"/>
</dbReference>
<dbReference type="PANTHER" id="PTHR12604">
    <property type="entry name" value="KU AUTOANTIGEN DNA HELICASE"/>
    <property type="match status" value="1"/>
</dbReference>
<dbReference type="EMBL" id="KB296161">
    <property type="protein sequence ID" value="ELU12175.1"/>
    <property type="molecule type" value="Genomic_DNA"/>
</dbReference>
<dbReference type="Gene3D" id="3.40.50.410">
    <property type="entry name" value="von Willebrand factor, type A domain"/>
    <property type="match status" value="1"/>
</dbReference>
<evidence type="ECO:0000313" key="4">
    <source>
        <dbReference type="EMBL" id="ELU12175.1"/>
    </source>
</evidence>
<accession>R7V8Y8</accession>
<feature type="compositionally biased region" description="Acidic residues" evidence="1">
    <location>
        <begin position="10"/>
        <end position="20"/>
    </location>
</feature>
<keyword evidence="6" id="KW-1185">Reference proteome</keyword>
<dbReference type="STRING" id="283909.R7V8Y8"/>
<feature type="transmembrane region" description="Helical" evidence="2">
    <location>
        <begin position="77"/>
        <end position="99"/>
    </location>
</feature>
<organism evidence="4">
    <name type="scientific">Capitella teleta</name>
    <name type="common">Polychaete worm</name>
    <dbReference type="NCBI Taxonomy" id="283909"/>
    <lineage>
        <taxon>Eukaryota</taxon>
        <taxon>Metazoa</taxon>
        <taxon>Spiralia</taxon>
        <taxon>Lophotrochozoa</taxon>
        <taxon>Annelida</taxon>
        <taxon>Polychaeta</taxon>
        <taxon>Sedentaria</taxon>
        <taxon>Scolecida</taxon>
        <taxon>Capitellidae</taxon>
        <taxon>Capitella</taxon>
    </lineage>
</organism>
<sequence>MADMKWNWGEDGESDEEEGGSGEGQWQFGSRDGLIFLIDCSKAMFEKGDEEHSPFELCIKCAKSVIQSKIISSNKDLMAVIFYATVSFSHPLSNFLISFDSRPRKRIREILRIVTSCK</sequence>
<dbReference type="GO" id="GO:0003690">
    <property type="term" value="F:double-stranded DNA binding"/>
    <property type="evidence" value="ECO:0007669"/>
    <property type="project" value="TreeGrafter"/>
</dbReference>
<gene>
    <name evidence="4" type="ORF">CAPTEDRAFT_204722</name>
</gene>
<feature type="region of interest" description="Disordered" evidence="1">
    <location>
        <begin position="1"/>
        <end position="28"/>
    </location>
</feature>
<name>R7V8Y8_CAPTE</name>
<dbReference type="AlphaFoldDB" id="R7V8Y8"/>
<keyword evidence="2" id="KW-0812">Transmembrane</keyword>
<proteinExistence type="predicted"/>
<dbReference type="OrthoDB" id="6283659at2759"/>
<dbReference type="InterPro" id="IPR036465">
    <property type="entry name" value="vWFA_dom_sf"/>
</dbReference>
<dbReference type="GO" id="GO:0000723">
    <property type="term" value="P:telomere maintenance"/>
    <property type="evidence" value="ECO:0007669"/>
    <property type="project" value="TreeGrafter"/>
</dbReference>
<evidence type="ECO:0000256" key="1">
    <source>
        <dbReference type="SAM" id="MobiDB-lite"/>
    </source>
</evidence>
<reference evidence="4 6" key="2">
    <citation type="journal article" date="2013" name="Nature">
        <title>Insights into bilaterian evolution from three spiralian genomes.</title>
        <authorList>
            <person name="Simakov O."/>
            <person name="Marletaz F."/>
            <person name="Cho S.J."/>
            <person name="Edsinger-Gonzales E."/>
            <person name="Havlak P."/>
            <person name="Hellsten U."/>
            <person name="Kuo D.H."/>
            <person name="Larsson T."/>
            <person name="Lv J."/>
            <person name="Arendt D."/>
            <person name="Savage R."/>
            <person name="Osoegawa K."/>
            <person name="de Jong P."/>
            <person name="Grimwood J."/>
            <person name="Chapman J.A."/>
            <person name="Shapiro H."/>
            <person name="Aerts A."/>
            <person name="Otillar R.P."/>
            <person name="Terry A.Y."/>
            <person name="Boore J.L."/>
            <person name="Grigoriev I.V."/>
            <person name="Lindberg D.R."/>
            <person name="Seaver E.C."/>
            <person name="Weisblat D.A."/>
            <person name="Putnam N.H."/>
            <person name="Rokhsar D.S."/>
        </authorList>
    </citation>
    <scope>NUCLEOTIDE SEQUENCE</scope>
    <source>
        <strain evidence="4 6">I ESC-2004</strain>
    </source>
</reference>
<dbReference type="PANTHER" id="PTHR12604:SF2">
    <property type="entry name" value="X-RAY REPAIR CROSS-COMPLEMENTING PROTEIN 6"/>
    <property type="match status" value="1"/>
</dbReference>
<evidence type="ECO:0000259" key="3">
    <source>
        <dbReference type="Pfam" id="PF03731"/>
    </source>
</evidence>
<feature type="domain" description="Ku70/Ku80 N-terminal alpha/beta" evidence="3">
    <location>
        <begin position="34"/>
        <end position="86"/>
    </location>
</feature>
<keyword evidence="2" id="KW-0472">Membrane</keyword>
<evidence type="ECO:0000313" key="5">
    <source>
        <dbReference type="EnsemblMetazoa" id="CapteP204722"/>
    </source>
</evidence>
<reference evidence="5" key="3">
    <citation type="submission" date="2015-06" db="UniProtKB">
        <authorList>
            <consortium name="EnsemblMetazoa"/>
        </authorList>
    </citation>
    <scope>IDENTIFICATION</scope>
</reference>
<keyword evidence="2" id="KW-1133">Transmembrane helix</keyword>
<protein>
    <recommendedName>
        <fullName evidence="3">Ku70/Ku80 N-terminal alpha/beta domain-containing protein</fullName>
    </recommendedName>
</protein>
<reference evidence="6" key="1">
    <citation type="submission" date="2012-12" db="EMBL/GenBank/DDBJ databases">
        <authorList>
            <person name="Hellsten U."/>
            <person name="Grimwood J."/>
            <person name="Chapman J.A."/>
            <person name="Shapiro H."/>
            <person name="Aerts A."/>
            <person name="Otillar R.P."/>
            <person name="Terry A.Y."/>
            <person name="Boore J.L."/>
            <person name="Simakov O."/>
            <person name="Marletaz F."/>
            <person name="Cho S.-J."/>
            <person name="Edsinger-Gonzales E."/>
            <person name="Havlak P."/>
            <person name="Kuo D.-H."/>
            <person name="Larsson T."/>
            <person name="Lv J."/>
            <person name="Arendt D."/>
            <person name="Savage R."/>
            <person name="Osoegawa K."/>
            <person name="de Jong P."/>
            <person name="Lindberg D.R."/>
            <person name="Seaver E.C."/>
            <person name="Weisblat D.A."/>
            <person name="Putnam N.H."/>
            <person name="Grigoriev I.V."/>
            <person name="Rokhsar D.S."/>
        </authorList>
    </citation>
    <scope>NUCLEOTIDE SEQUENCE</scope>
    <source>
        <strain evidence="6">I ESC-2004</strain>
    </source>
</reference>
<dbReference type="SUPFAM" id="SSF53300">
    <property type="entry name" value="vWA-like"/>
    <property type="match status" value="1"/>
</dbReference>
<dbReference type="GO" id="GO:0043564">
    <property type="term" value="C:Ku70:Ku80 complex"/>
    <property type="evidence" value="ECO:0007669"/>
    <property type="project" value="TreeGrafter"/>
</dbReference>
<dbReference type="EMBL" id="AMQN01000818">
    <property type="status" value="NOT_ANNOTATED_CDS"/>
    <property type="molecule type" value="Genomic_DNA"/>
</dbReference>
<dbReference type="GO" id="GO:0006303">
    <property type="term" value="P:double-strand break repair via nonhomologous end joining"/>
    <property type="evidence" value="ECO:0007669"/>
    <property type="project" value="TreeGrafter"/>
</dbReference>